<keyword evidence="1" id="KW-1133">Transmembrane helix</keyword>
<organism evidence="4">
    <name type="scientific">Anisakis simplex</name>
    <name type="common">Herring worm</name>
    <dbReference type="NCBI Taxonomy" id="6269"/>
    <lineage>
        <taxon>Eukaryota</taxon>
        <taxon>Metazoa</taxon>
        <taxon>Ecdysozoa</taxon>
        <taxon>Nematoda</taxon>
        <taxon>Chromadorea</taxon>
        <taxon>Rhabditida</taxon>
        <taxon>Spirurina</taxon>
        <taxon>Ascaridomorpha</taxon>
        <taxon>Ascaridoidea</taxon>
        <taxon>Anisakidae</taxon>
        <taxon>Anisakis</taxon>
        <taxon>Anisakis simplex complex</taxon>
    </lineage>
</organism>
<dbReference type="AlphaFoldDB" id="A0A0M3JSX6"/>
<proteinExistence type="predicted"/>
<evidence type="ECO:0000313" key="4">
    <source>
        <dbReference type="WBParaSite" id="ASIM_0001110401-mRNA-1"/>
    </source>
</evidence>
<evidence type="ECO:0000313" key="3">
    <source>
        <dbReference type="Proteomes" id="UP000267096"/>
    </source>
</evidence>
<reference evidence="2 3" key="2">
    <citation type="submission" date="2018-11" db="EMBL/GenBank/DDBJ databases">
        <authorList>
            <consortium name="Pathogen Informatics"/>
        </authorList>
    </citation>
    <scope>NUCLEOTIDE SEQUENCE [LARGE SCALE GENOMIC DNA]</scope>
</reference>
<protein>
    <submittedName>
        <fullName evidence="2 4">Uncharacterized protein</fullName>
    </submittedName>
</protein>
<feature type="transmembrane region" description="Helical" evidence="1">
    <location>
        <begin position="144"/>
        <end position="166"/>
    </location>
</feature>
<feature type="transmembrane region" description="Helical" evidence="1">
    <location>
        <begin position="26"/>
        <end position="47"/>
    </location>
</feature>
<keyword evidence="1" id="KW-0812">Transmembrane</keyword>
<sequence>MDNKFDDHSALYYPTACCEILHASTAVYVCTAVQVVFSVILIFLYFLMEKNGFIEASWLITPIVSCLAFLSAVGNICAFCGVILERASILQCQITILMFMIVLCDIIAVSIIFVMAIGSRTALTAKSPELLVSVKKFESLLGPFWIYLLAIMFHMTAAAMVGIMGVNKRFIVYLADKQSFYGERKQRLEEPKVEVLPTKSV</sequence>
<keyword evidence="3" id="KW-1185">Reference proteome</keyword>
<keyword evidence="1" id="KW-0472">Membrane</keyword>
<dbReference type="OrthoDB" id="5786239at2759"/>
<name>A0A0M3JSX6_ANISI</name>
<dbReference type="WBParaSite" id="ASIM_0001110401-mRNA-1">
    <property type="protein sequence ID" value="ASIM_0001110401-mRNA-1"/>
    <property type="gene ID" value="ASIM_0001110401"/>
</dbReference>
<dbReference type="EMBL" id="UYRR01031010">
    <property type="protein sequence ID" value="VDK43406.1"/>
    <property type="molecule type" value="Genomic_DNA"/>
</dbReference>
<reference evidence="4" key="1">
    <citation type="submission" date="2016-04" db="UniProtKB">
        <authorList>
            <consortium name="WormBaseParasite"/>
        </authorList>
    </citation>
    <scope>IDENTIFICATION</scope>
</reference>
<dbReference type="Proteomes" id="UP000267096">
    <property type="component" value="Unassembled WGS sequence"/>
</dbReference>
<evidence type="ECO:0000256" key="1">
    <source>
        <dbReference type="SAM" id="Phobius"/>
    </source>
</evidence>
<gene>
    <name evidence="2" type="ORF">ASIM_LOCUS10662</name>
</gene>
<accession>A0A0M3JSX6</accession>
<feature type="transmembrane region" description="Helical" evidence="1">
    <location>
        <begin position="59"/>
        <end position="84"/>
    </location>
</feature>
<evidence type="ECO:0000313" key="2">
    <source>
        <dbReference type="EMBL" id="VDK43406.1"/>
    </source>
</evidence>
<feature type="transmembrane region" description="Helical" evidence="1">
    <location>
        <begin position="96"/>
        <end position="118"/>
    </location>
</feature>